<dbReference type="InterPro" id="IPR050762">
    <property type="entry name" value="HD-ZIP_Homeobox_LZ_Class_II"/>
</dbReference>
<comment type="similarity">
    <text evidence="2">Belongs to the HD-ZIP homeobox family. Class II subfamily.</text>
</comment>
<dbReference type="PANTHER" id="PTHR45714:SF34">
    <property type="entry name" value="HOMEOBOX-LEUCINE ZIPPER PROTEIN HAT9"/>
    <property type="match status" value="1"/>
</dbReference>
<evidence type="ECO:0000256" key="4">
    <source>
        <dbReference type="ARBA" id="ARBA00023125"/>
    </source>
</evidence>
<dbReference type="SMART" id="SM00340">
    <property type="entry name" value="HALZ"/>
    <property type="match status" value="1"/>
</dbReference>
<feature type="coiled-coil region" evidence="10">
    <location>
        <begin position="165"/>
        <end position="199"/>
    </location>
</feature>
<evidence type="ECO:0000256" key="8">
    <source>
        <dbReference type="PROSITE-ProRule" id="PRU00108"/>
    </source>
</evidence>
<dbReference type="SMART" id="SM00389">
    <property type="entry name" value="HOX"/>
    <property type="match status" value="1"/>
</dbReference>
<keyword evidence="14" id="KW-1185">Reference proteome</keyword>
<keyword evidence="7 8" id="KW-0539">Nucleus</keyword>
<dbReference type="GO" id="GO:0000981">
    <property type="term" value="F:DNA-binding transcription factor activity, RNA polymerase II-specific"/>
    <property type="evidence" value="ECO:0007669"/>
    <property type="project" value="InterPro"/>
</dbReference>
<evidence type="ECO:0000256" key="6">
    <source>
        <dbReference type="ARBA" id="ARBA00023163"/>
    </source>
</evidence>
<evidence type="ECO:0000313" key="14">
    <source>
        <dbReference type="Proteomes" id="UP000652761"/>
    </source>
</evidence>
<keyword evidence="6" id="KW-0804">Transcription</keyword>
<dbReference type="EMBL" id="NMUH01007664">
    <property type="protein sequence ID" value="MQM17636.1"/>
    <property type="molecule type" value="Genomic_DNA"/>
</dbReference>
<dbReference type="PROSITE" id="PS00027">
    <property type="entry name" value="HOMEOBOX_1"/>
    <property type="match status" value="1"/>
</dbReference>
<dbReference type="Proteomes" id="UP000652761">
    <property type="component" value="Unassembled WGS sequence"/>
</dbReference>
<evidence type="ECO:0000259" key="12">
    <source>
        <dbReference type="PROSITE" id="PS50071"/>
    </source>
</evidence>
<feature type="region of interest" description="Disordered" evidence="11">
    <location>
        <begin position="77"/>
        <end position="105"/>
    </location>
</feature>
<evidence type="ECO:0000256" key="10">
    <source>
        <dbReference type="SAM" id="Coils"/>
    </source>
</evidence>
<dbReference type="CDD" id="cd00086">
    <property type="entry name" value="homeodomain"/>
    <property type="match status" value="1"/>
</dbReference>
<dbReference type="SUPFAM" id="SSF46689">
    <property type="entry name" value="Homeodomain-like"/>
    <property type="match status" value="1"/>
</dbReference>
<proteinExistence type="inferred from homology"/>
<evidence type="ECO:0000256" key="7">
    <source>
        <dbReference type="ARBA" id="ARBA00023242"/>
    </source>
</evidence>
<evidence type="ECO:0000256" key="5">
    <source>
        <dbReference type="ARBA" id="ARBA00023155"/>
    </source>
</evidence>
<dbReference type="GO" id="GO:0043565">
    <property type="term" value="F:sequence-specific DNA binding"/>
    <property type="evidence" value="ECO:0007669"/>
    <property type="project" value="InterPro"/>
</dbReference>
<dbReference type="Pfam" id="PF02183">
    <property type="entry name" value="HALZ"/>
    <property type="match status" value="1"/>
</dbReference>
<feature type="region of interest" description="Disordered" evidence="11">
    <location>
        <begin position="1"/>
        <end position="52"/>
    </location>
</feature>
<dbReference type="InterPro" id="IPR017970">
    <property type="entry name" value="Homeobox_CS"/>
</dbReference>
<sequence length="262" mass="30335">METSESLRKEGEEGRPLVPSGVWVTGSRQRPDRGSERRESSRARPEEEDSGRGRFEALPWMERSDRCFRLRLRRAAGSRVRGTDQEGKAATGRRRTRKRRAMRRKEEGSWGYPKLRLSKEQASILEDAFRQHHTLNPKLQLAKELNLRPRQVEVWFQNRRARTKVKKTEVDCELLKRCCENLTEENRRLQRELLELRALKRPPPAHVYLQAGDLAAMPPTTTILAVCPSCERAAPPRAVATESKYHRRSTSLPLQLPQILLS</sequence>
<keyword evidence="5 8" id="KW-0371">Homeobox</keyword>
<evidence type="ECO:0000313" key="13">
    <source>
        <dbReference type="EMBL" id="MQM17636.1"/>
    </source>
</evidence>
<dbReference type="OrthoDB" id="6159439at2759"/>
<evidence type="ECO:0000256" key="2">
    <source>
        <dbReference type="ARBA" id="ARBA00006074"/>
    </source>
</evidence>
<reference evidence="13" key="1">
    <citation type="submission" date="2017-07" db="EMBL/GenBank/DDBJ databases">
        <title>Taro Niue Genome Assembly and Annotation.</title>
        <authorList>
            <person name="Atibalentja N."/>
            <person name="Keating K."/>
            <person name="Fields C.J."/>
        </authorList>
    </citation>
    <scope>NUCLEOTIDE SEQUENCE</scope>
    <source>
        <strain evidence="13">Niue_2</strain>
        <tissue evidence="13">Leaf</tissue>
    </source>
</reference>
<gene>
    <name evidence="13" type="ORF">Taro_050610</name>
</gene>
<feature type="compositionally biased region" description="Basic and acidic residues" evidence="11">
    <location>
        <begin position="29"/>
        <end position="52"/>
    </location>
</feature>
<feature type="domain" description="Homeobox" evidence="12">
    <location>
        <begin position="108"/>
        <end position="166"/>
    </location>
</feature>
<comment type="caution">
    <text evidence="13">The sequence shown here is derived from an EMBL/GenBank/DDBJ whole genome shotgun (WGS) entry which is preliminary data.</text>
</comment>
<keyword evidence="10" id="KW-0175">Coiled coil</keyword>
<evidence type="ECO:0000256" key="3">
    <source>
        <dbReference type="ARBA" id="ARBA00023015"/>
    </source>
</evidence>
<feature type="DNA-binding region" description="Homeobox" evidence="8">
    <location>
        <begin position="110"/>
        <end position="167"/>
    </location>
</feature>
<protein>
    <recommendedName>
        <fullName evidence="12">Homeobox domain-containing protein</fullName>
    </recommendedName>
</protein>
<dbReference type="InterPro" id="IPR003106">
    <property type="entry name" value="Leu_zip_homeo"/>
</dbReference>
<dbReference type="AlphaFoldDB" id="A0A843XE90"/>
<feature type="compositionally biased region" description="Basic and acidic residues" evidence="11">
    <location>
        <begin position="1"/>
        <end position="15"/>
    </location>
</feature>
<accession>A0A843XE90</accession>
<dbReference type="Gene3D" id="1.10.10.60">
    <property type="entry name" value="Homeodomain-like"/>
    <property type="match status" value="1"/>
</dbReference>
<dbReference type="InterPro" id="IPR001356">
    <property type="entry name" value="HD"/>
</dbReference>
<evidence type="ECO:0000256" key="9">
    <source>
        <dbReference type="RuleBase" id="RU000682"/>
    </source>
</evidence>
<name>A0A843XE90_COLES</name>
<keyword evidence="4 8" id="KW-0238">DNA-binding</keyword>
<dbReference type="Pfam" id="PF00046">
    <property type="entry name" value="Homeodomain"/>
    <property type="match status" value="1"/>
</dbReference>
<dbReference type="PROSITE" id="PS50071">
    <property type="entry name" value="HOMEOBOX_2"/>
    <property type="match status" value="1"/>
</dbReference>
<organism evidence="13 14">
    <name type="scientific">Colocasia esculenta</name>
    <name type="common">Wild taro</name>
    <name type="synonym">Arum esculentum</name>
    <dbReference type="NCBI Taxonomy" id="4460"/>
    <lineage>
        <taxon>Eukaryota</taxon>
        <taxon>Viridiplantae</taxon>
        <taxon>Streptophyta</taxon>
        <taxon>Embryophyta</taxon>
        <taxon>Tracheophyta</taxon>
        <taxon>Spermatophyta</taxon>
        <taxon>Magnoliopsida</taxon>
        <taxon>Liliopsida</taxon>
        <taxon>Araceae</taxon>
        <taxon>Aroideae</taxon>
        <taxon>Colocasieae</taxon>
        <taxon>Colocasia</taxon>
    </lineage>
</organism>
<evidence type="ECO:0000256" key="11">
    <source>
        <dbReference type="SAM" id="MobiDB-lite"/>
    </source>
</evidence>
<evidence type="ECO:0000256" key="1">
    <source>
        <dbReference type="ARBA" id="ARBA00004123"/>
    </source>
</evidence>
<dbReference type="GO" id="GO:0005634">
    <property type="term" value="C:nucleus"/>
    <property type="evidence" value="ECO:0007669"/>
    <property type="project" value="UniProtKB-SubCell"/>
</dbReference>
<feature type="compositionally biased region" description="Basic residues" evidence="11">
    <location>
        <begin position="91"/>
        <end position="103"/>
    </location>
</feature>
<dbReference type="InterPro" id="IPR009057">
    <property type="entry name" value="Homeodomain-like_sf"/>
</dbReference>
<keyword evidence="3" id="KW-0805">Transcription regulation</keyword>
<comment type="subcellular location">
    <subcellularLocation>
        <location evidence="1 8 9">Nucleus</location>
    </subcellularLocation>
</comment>
<dbReference type="PANTHER" id="PTHR45714">
    <property type="entry name" value="HOMEOBOX-LEUCINE ZIPPER PROTEIN HAT14"/>
    <property type="match status" value="1"/>
</dbReference>